<dbReference type="EMBL" id="CP011117">
    <property type="protein sequence ID" value="AKA81169.1"/>
    <property type="molecule type" value="Genomic_DNA"/>
</dbReference>
<dbReference type="KEGG" id="pfb:VO64_0623"/>
<feature type="region of interest" description="Disordered" evidence="1">
    <location>
        <begin position="1"/>
        <end position="38"/>
    </location>
</feature>
<gene>
    <name evidence="2" type="ORF">VO64_0623</name>
</gene>
<dbReference type="AlphaFoldDB" id="A0AAU8TFC5"/>
<evidence type="ECO:0000313" key="3">
    <source>
        <dbReference type="Proteomes" id="UP000033099"/>
    </source>
</evidence>
<name>A0AAU8TFC5_9PSED</name>
<evidence type="ECO:0000256" key="1">
    <source>
        <dbReference type="SAM" id="MobiDB-lite"/>
    </source>
</evidence>
<protein>
    <submittedName>
        <fullName evidence="2">Uncharacterized protein</fullName>
    </submittedName>
</protein>
<dbReference type="Proteomes" id="UP000033099">
    <property type="component" value="Chromosome"/>
</dbReference>
<reference evidence="2 3" key="1">
    <citation type="journal article" date="2015" name="Genome Announc.">
        <title>Complete Genome Sequence of Biocontrol Strain Pseudomonas fluorescens LBUM223.</title>
        <authorList>
            <person name="Roquigny R."/>
            <person name="Arseneault T."/>
            <person name="Gadkar V.J."/>
            <person name="Novinscak A."/>
            <person name="Joly D.L."/>
            <person name="Filion M."/>
        </authorList>
    </citation>
    <scope>NUCLEOTIDE SEQUENCE [LARGE SCALE GENOMIC DNA]</scope>
    <source>
        <strain evidence="2 3">LBUM223</strain>
    </source>
</reference>
<accession>A0AAU8TFC5</accession>
<evidence type="ECO:0000313" key="2">
    <source>
        <dbReference type="EMBL" id="AKA81169.1"/>
    </source>
</evidence>
<proteinExistence type="predicted"/>
<organism evidence="2 3">
    <name type="scientific">Pseudomonas synxantha</name>
    <dbReference type="NCBI Taxonomy" id="47883"/>
    <lineage>
        <taxon>Bacteria</taxon>
        <taxon>Pseudomonadati</taxon>
        <taxon>Pseudomonadota</taxon>
        <taxon>Gammaproteobacteria</taxon>
        <taxon>Pseudomonadales</taxon>
        <taxon>Pseudomonadaceae</taxon>
        <taxon>Pseudomonas</taxon>
    </lineage>
</organism>
<sequence>MPVGGVEQTQGELRGEGEKEGSLPVKAHGVPAGDPDLM</sequence>